<gene>
    <name evidence="2" type="ORF">PENTCL1PPCAC_6921</name>
</gene>
<name>A0AAV5SN02_9BILA</name>
<feature type="non-terminal residue" evidence="2">
    <location>
        <position position="1"/>
    </location>
</feature>
<protein>
    <submittedName>
        <fullName evidence="2">Uncharacterized protein</fullName>
    </submittedName>
</protein>
<reference evidence="2" key="1">
    <citation type="submission" date="2023-10" db="EMBL/GenBank/DDBJ databases">
        <title>Genome assembly of Pristionchus species.</title>
        <authorList>
            <person name="Yoshida K."/>
            <person name="Sommer R.J."/>
        </authorList>
    </citation>
    <scope>NUCLEOTIDE SEQUENCE</scope>
    <source>
        <strain evidence="2">RS0144</strain>
    </source>
</reference>
<keyword evidence="1" id="KW-0732">Signal</keyword>
<proteinExistence type="predicted"/>
<evidence type="ECO:0000313" key="2">
    <source>
        <dbReference type="EMBL" id="GMS84746.1"/>
    </source>
</evidence>
<evidence type="ECO:0000313" key="3">
    <source>
        <dbReference type="Proteomes" id="UP001432027"/>
    </source>
</evidence>
<keyword evidence="3" id="KW-1185">Reference proteome</keyword>
<dbReference type="EMBL" id="BTSX01000002">
    <property type="protein sequence ID" value="GMS84746.1"/>
    <property type="molecule type" value="Genomic_DNA"/>
</dbReference>
<dbReference type="AlphaFoldDB" id="A0AAV5SN02"/>
<dbReference type="Proteomes" id="UP001432027">
    <property type="component" value="Unassembled WGS sequence"/>
</dbReference>
<evidence type="ECO:0000256" key="1">
    <source>
        <dbReference type="SAM" id="SignalP"/>
    </source>
</evidence>
<accession>A0AAV5SN02</accession>
<feature type="non-terminal residue" evidence="2">
    <location>
        <position position="66"/>
    </location>
</feature>
<organism evidence="2 3">
    <name type="scientific">Pristionchus entomophagus</name>
    <dbReference type="NCBI Taxonomy" id="358040"/>
    <lineage>
        <taxon>Eukaryota</taxon>
        <taxon>Metazoa</taxon>
        <taxon>Ecdysozoa</taxon>
        <taxon>Nematoda</taxon>
        <taxon>Chromadorea</taxon>
        <taxon>Rhabditida</taxon>
        <taxon>Rhabditina</taxon>
        <taxon>Diplogasteromorpha</taxon>
        <taxon>Diplogasteroidea</taxon>
        <taxon>Neodiplogasteridae</taxon>
        <taxon>Pristionchus</taxon>
    </lineage>
</organism>
<comment type="caution">
    <text evidence="2">The sequence shown here is derived from an EMBL/GenBank/DDBJ whole genome shotgun (WGS) entry which is preliminary data.</text>
</comment>
<feature type="chain" id="PRO_5043887704" evidence="1">
    <location>
        <begin position="21"/>
        <end position="66"/>
    </location>
</feature>
<feature type="signal peptide" evidence="1">
    <location>
        <begin position="1"/>
        <end position="20"/>
    </location>
</feature>
<sequence>LTSILLSLLILFSINLESQSREIRIPRPSELQSMMSELANGSPSFNVGATQDIPRKALYARKFWRR</sequence>